<dbReference type="PIRSF" id="PIRSF000097">
    <property type="entry name" value="AKR"/>
    <property type="match status" value="1"/>
</dbReference>
<reference evidence="3 4" key="1">
    <citation type="journal article" date="2024" name="Nat. Commun.">
        <title>Phylogenomics reveals the evolutionary origins of lichenization in chlorophyte algae.</title>
        <authorList>
            <person name="Puginier C."/>
            <person name="Libourel C."/>
            <person name="Otte J."/>
            <person name="Skaloud P."/>
            <person name="Haon M."/>
            <person name="Grisel S."/>
            <person name="Petersen M."/>
            <person name="Berrin J.G."/>
            <person name="Delaux P.M."/>
            <person name="Dal Grande F."/>
            <person name="Keller J."/>
        </authorList>
    </citation>
    <scope>NUCLEOTIDE SEQUENCE [LARGE SCALE GENOMIC DNA]</scope>
    <source>
        <strain evidence="3 4">SAG 216-7</strain>
    </source>
</reference>
<dbReference type="Pfam" id="PF00248">
    <property type="entry name" value="Aldo_ket_red"/>
    <property type="match status" value="1"/>
</dbReference>
<comment type="caution">
    <text evidence="3">The sequence shown here is derived from an EMBL/GenBank/DDBJ whole genome shotgun (WGS) entry which is preliminary data.</text>
</comment>
<evidence type="ECO:0000313" key="4">
    <source>
        <dbReference type="Proteomes" id="UP001491310"/>
    </source>
</evidence>
<gene>
    <name evidence="3" type="ORF">WJX75_001418</name>
</gene>
<dbReference type="InterPro" id="IPR020471">
    <property type="entry name" value="AKR"/>
</dbReference>
<dbReference type="Proteomes" id="UP001491310">
    <property type="component" value="Unassembled WGS sequence"/>
</dbReference>
<dbReference type="InterPro" id="IPR018170">
    <property type="entry name" value="Aldo/ket_reductase_CS"/>
</dbReference>
<feature type="signal peptide" evidence="1">
    <location>
        <begin position="1"/>
        <end position="18"/>
    </location>
</feature>
<dbReference type="InterPro" id="IPR023210">
    <property type="entry name" value="NADP_OxRdtase_dom"/>
</dbReference>
<feature type="chain" id="PRO_5046263022" description="NADP-dependent oxidoreductase domain-containing protein" evidence="1">
    <location>
        <begin position="19"/>
        <end position="356"/>
    </location>
</feature>
<dbReference type="InterPro" id="IPR036812">
    <property type="entry name" value="NAD(P)_OxRdtase_dom_sf"/>
</dbReference>
<dbReference type="SUPFAM" id="SSF51430">
    <property type="entry name" value="NAD(P)-linked oxidoreductase"/>
    <property type="match status" value="1"/>
</dbReference>
<proteinExistence type="predicted"/>
<evidence type="ECO:0000259" key="2">
    <source>
        <dbReference type="Pfam" id="PF00248"/>
    </source>
</evidence>
<protein>
    <recommendedName>
        <fullName evidence="2">NADP-dependent oxidoreductase domain-containing protein</fullName>
    </recommendedName>
</protein>
<dbReference type="PRINTS" id="PR00069">
    <property type="entry name" value="ALDKETRDTASE"/>
</dbReference>
<accession>A0ABR2YM83</accession>
<keyword evidence="4" id="KW-1185">Reference proteome</keyword>
<name>A0ABR2YM83_9CHLO</name>
<keyword evidence="1" id="KW-0732">Signal</keyword>
<organism evidence="3 4">
    <name type="scientific">Coccomyxa subellipsoidea</name>
    <dbReference type="NCBI Taxonomy" id="248742"/>
    <lineage>
        <taxon>Eukaryota</taxon>
        <taxon>Viridiplantae</taxon>
        <taxon>Chlorophyta</taxon>
        <taxon>core chlorophytes</taxon>
        <taxon>Trebouxiophyceae</taxon>
        <taxon>Trebouxiophyceae incertae sedis</taxon>
        <taxon>Coccomyxaceae</taxon>
        <taxon>Coccomyxa</taxon>
    </lineage>
</organism>
<dbReference type="PROSITE" id="PS00798">
    <property type="entry name" value="ALDOKETO_REDUCTASE_1"/>
    <property type="match status" value="1"/>
</dbReference>
<evidence type="ECO:0000313" key="3">
    <source>
        <dbReference type="EMBL" id="KAK9908006.1"/>
    </source>
</evidence>
<dbReference type="EMBL" id="JALJOT010000008">
    <property type="protein sequence ID" value="KAK9908006.1"/>
    <property type="molecule type" value="Genomic_DNA"/>
</dbReference>
<feature type="domain" description="NADP-dependent oxidoreductase" evidence="2">
    <location>
        <begin position="44"/>
        <end position="306"/>
    </location>
</feature>
<sequence>MPFLLFIVFANIWAKIMADVDVKEYQFVDVPKQKLENGLEIPLLGLGTWKAEPGVVGKAVENALKLGYRHIDCAAIYENQDEIGHALHKVFKEGKIKREDVWITSNLHNKDHEPERVPEACKETLRDLQIEQLDLYLMHWPVAVKQGPTVDPPIKVTWQAMEKLVDAGLTKTIGGSNFSVKKLKDLRSYARIQPAVQQIEGHPYFRNNYNIHYCTTHGMHVTAYSPLGTPDSASMTNCDKHVPVLVKDPLVLKIAEKRNKNPAQVLIRWGIQRGTSTILKATTVSHLKSNLEAANWELPPEDYKALNFLGYQKRMLDAGVWFIRPEGPYKTLTDLWDYKEQTGWPPGVSTVGIEVK</sequence>
<dbReference type="PANTHER" id="PTHR11732">
    <property type="entry name" value="ALDO/KETO REDUCTASE"/>
    <property type="match status" value="1"/>
</dbReference>
<evidence type="ECO:0000256" key="1">
    <source>
        <dbReference type="SAM" id="SignalP"/>
    </source>
</evidence>
<dbReference type="Gene3D" id="3.20.20.100">
    <property type="entry name" value="NADP-dependent oxidoreductase domain"/>
    <property type="match status" value="1"/>
</dbReference>